<proteinExistence type="predicted"/>
<dbReference type="EMBL" id="JAFJYH010000394">
    <property type="protein sequence ID" value="KAG4412260.1"/>
    <property type="molecule type" value="Genomic_DNA"/>
</dbReference>
<sequence length="268" mass="29080">MKVFTSIYQVALLSAAALILLITIVSATPFEALDTDGLDLIPAPSIPEGYTEGELHMTGTFADGIAINHTGTVEQIFAKLAVENPHINFTELALATPNVKPIEKKSPQGNTKSDLNCIPVSGQNWYPAKDWAIINGIDYLQKVNAACGVGANKCARVSCSYNSGIHLCNNLANLWDLHDRIPSREASLAPGLPRSLRASVRTADTVLTHMVLTWLVDNFGISRTTTFVFTRRSVKGNDDCYTQSLPFWFALGIWAVDCSDKNALAEVA</sequence>
<dbReference type="Proteomes" id="UP000664132">
    <property type="component" value="Unassembled WGS sequence"/>
</dbReference>
<reference evidence="2" key="1">
    <citation type="submission" date="2021-02" db="EMBL/GenBank/DDBJ databases">
        <title>Genome sequence Cadophora malorum strain M34.</title>
        <authorList>
            <person name="Stefanovic E."/>
            <person name="Vu D."/>
            <person name="Scully C."/>
            <person name="Dijksterhuis J."/>
            <person name="Roader J."/>
            <person name="Houbraken J."/>
        </authorList>
    </citation>
    <scope>NUCLEOTIDE SEQUENCE</scope>
    <source>
        <strain evidence="2">M34</strain>
    </source>
</reference>
<accession>A0A8H7T0H6</accession>
<dbReference type="OrthoDB" id="3466524at2759"/>
<dbReference type="PANTHER" id="PTHR35605:SF1">
    <property type="entry name" value="ECP2 EFFECTOR PROTEIN DOMAIN-CONTAINING PROTEIN-RELATED"/>
    <property type="match status" value="1"/>
</dbReference>
<evidence type="ECO:0008006" key="4">
    <source>
        <dbReference type="Google" id="ProtNLM"/>
    </source>
</evidence>
<evidence type="ECO:0000313" key="2">
    <source>
        <dbReference type="EMBL" id="KAG4412260.1"/>
    </source>
</evidence>
<name>A0A8H7T0H6_9HELO</name>
<dbReference type="PANTHER" id="PTHR35605">
    <property type="entry name" value="ECP2 EFFECTOR PROTEIN DOMAIN-CONTAINING PROTEIN-RELATED"/>
    <property type="match status" value="1"/>
</dbReference>
<feature type="signal peptide" evidence="1">
    <location>
        <begin position="1"/>
        <end position="27"/>
    </location>
</feature>
<keyword evidence="3" id="KW-1185">Reference proteome</keyword>
<keyword evidence="1" id="KW-0732">Signal</keyword>
<comment type="caution">
    <text evidence="2">The sequence shown here is derived from an EMBL/GenBank/DDBJ whole genome shotgun (WGS) entry which is preliminary data.</text>
</comment>
<gene>
    <name evidence="2" type="ORF">IFR04_014609</name>
</gene>
<organism evidence="2 3">
    <name type="scientific">Cadophora malorum</name>
    <dbReference type="NCBI Taxonomy" id="108018"/>
    <lineage>
        <taxon>Eukaryota</taxon>
        <taxon>Fungi</taxon>
        <taxon>Dikarya</taxon>
        <taxon>Ascomycota</taxon>
        <taxon>Pezizomycotina</taxon>
        <taxon>Leotiomycetes</taxon>
        <taxon>Helotiales</taxon>
        <taxon>Ploettnerulaceae</taxon>
        <taxon>Cadophora</taxon>
    </lineage>
</organism>
<dbReference type="AlphaFoldDB" id="A0A8H7T0H6"/>
<feature type="chain" id="PRO_5034068393" description="LysM domain-containing protein" evidence="1">
    <location>
        <begin position="28"/>
        <end position="268"/>
    </location>
</feature>
<protein>
    <recommendedName>
        <fullName evidence="4">LysM domain-containing protein</fullName>
    </recommendedName>
</protein>
<evidence type="ECO:0000313" key="3">
    <source>
        <dbReference type="Proteomes" id="UP000664132"/>
    </source>
</evidence>
<evidence type="ECO:0000256" key="1">
    <source>
        <dbReference type="SAM" id="SignalP"/>
    </source>
</evidence>